<dbReference type="Proteomes" id="UP001521222">
    <property type="component" value="Unassembled WGS sequence"/>
</dbReference>
<protein>
    <submittedName>
        <fullName evidence="2">Uncharacterized protein</fullName>
    </submittedName>
</protein>
<name>A0ABR3QVL0_9PLEO</name>
<evidence type="ECO:0000313" key="2">
    <source>
        <dbReference type="EMBL" id="KAL1596199.1"/>
    </source>
</evidence>
<sequence length="377" mass="42712">MRVQRYDLRFRDPNGTSITSAPVSARLSIRRDSGVSTTSRAHSTASLEVEFVRTYAPLPPPDGVDAETMMQALYVRLRHLSKSGDYLQAREYVNACEELVAHTIYEGISERIHMNFLFRQTIDSSTHALKRHVFAESLRVRLQEWTFKKRAEVRHASRVHGEKGVNTSSVPQDESQDCYGSVFYVTTDDEEEEEEEEEDDELEGDDAPTSSKPHAIVYGRTREEEEKLVYEAIDEAWYACQESYVAGMTLEMRTSGWARLTNVGRVGFYDAKILEEEWLGVSVVEEAEGADDAEGLQEYKYPDEDAHYGDDFVVGEAVAQEARRFDVPEAQWIGAANLGRNGSVEDIKQEVDAAIRDWEPEDMGELDLLGQCGHVQF</sequence>
<evidence type="ECO:0000313" key="3">
    <source>
        <dbReference type="Proteomes" id="UP001521222"/>
    </source>
</evidence>
<accession>A0ABR3QVL0</accession>
<evidence type="ECO:0000256" key="1">
    <source>
        <dbReference type="SAM" id="MobiDB-lite"/>
    </source>
</evidence>
<keyword evidence="3" id="KW-1185">Reference proteome</keyword>
<feature type="compositionally biased region" description="Acidic residues" evidence="1">
    <location>
        <begin position="187"/>
        <end position="206"/>
    </location>
</feature>
<comment type="caution">
    <text evidence="2">The sequence shown here is derived from an EMBL/GenBank/DDBJ whole genome shotgun (WGS) entry which is preliminary data.</text>
</comment>
<dbReference type="EMBL" id="JAKIXB020000029">
    <property type="protein sequence ID" value="KAL1596199.1"/>
    <property type="molecule type" value="Genomic_DNA"/>
</dbReference>
<feature type="region of interest" description="Disordered" evidence="1">
    <location>
        <begin position="187"/>
        <end position="213"/>
    </location>
</feature>
<gene>
    <name evidence="2" type="ORF">SLS59_007897</name>
</gene>
<reference evidence="2 3" key="1">
    <citation type="submission" date="2024-02" db="EMBL/GenBank/DDBJ databases">
        <title>De novo assembly and annotation of 12 fungi associated with fruit tree decline syndrome in Ontario, Canada.</title>
        <authorList>
            <person name="Sulman M."/>
            <person name="Ellouze W."/>
            <person name="Ilyukhin E."/>
        </authorList>
    </citation>
    <scope>NUCLEOTIDE SEQUENCE [LARGE SCALE GENOMIC DNA]</scope>
    <source>
        <strain evidence="2 3">M97-236</strain>
    </source>
</reference>
<organism evidence="2 3">
    <name type="scientific">Nothophoma quercina</name>
    <dbReference type="NCBI Taxonomy" id="749835"/>
    <lineage>
        <taxon>Eukaryota</taxon>
        <taxon>Fungi</taxon>
        <taxon>Dikarya</taxon>
        <taxon>Ascomycota</taxon>
        <taxon>Pezizomycotina</taxon>
        <taxon>Dothideomycetes</taxon>
        <taxon>Pleosporomycetidae</taxon>
        <taxon>Pleosporales</taxon>
        <taxon>Pleosporineae</taxon>
        <taxon>Didymellaceae</taxon>
        <taxon>Nothophoma</taxon>
    </lineage>
</organism>
<proteinExistence type="predicted"/>